<keyword evidence="1" id="KW-0238">DNA-binding</keyword>
<dbReference type="Gene3D" id="1.10.10.60">
    <property type="entry name" value="Homeodomain-like"/>
    <property type="match status" value="1"/>
</dbReference>
<accession>A0ABS2SV36</accession>
<dbReference type="EMBL" id="JAFBCV010000004">
    <property type="protein sequence ID" value="MBM7838344.1"/>
    <property type="molecule type" value="Genomic_DNA"/>
</dbReference>
<protein>
    <submittedName>
        <fullName evidence="4">ParB-like chromosome segregation protein Spo0J</fullName>
    </submittedName>
</protein>
<comment type="caution">
    <text evidence="4">The sequence shown here is derived from an EMBL/GenBank/DDBJ whole genome shotgun (WGS) entry which is preliminary data.</text>
</comment>
<dbReference type="InterPro" id="IPR050336">
    <property type="entry name" value="Chromosome_partition/occlusion"/>
</dbReference>
<dbReference type="InterPro" id="IPR003115">
    <property type="entry name" value="ParB_N"/>
</dbReference>
<dbReference type="SUPFAM" id="SSF110849">
    <property type="entry name" value="ParB/Sulfiredoxin"/>
    <property type="match status" value="1"/>
</dbReference>
<sequence>MVNNYEKVEVAKLKVSDFQVWSEMDAGTYEQFEADINEHGQHNPIIVDEEYVVLDGHHRLRALKKLNIQFAIVNVQFDLSEDEKLEIAYRANSARRNITQAERKAQAFKLRKDHKLPYRKIAEHVGVGKSTIERWLNETSDSKPDKKKAPSKGEEKLAQAQDENLALRKEIQTLKEQKRIQERTIERLEMDLLSARLFAGGSDNGLRVFAQFVGEREEASATEIRRSLRKAQGKAHPDNPDSTWLSQRYNASRELFEQLYKEVS</sequence>
<proteinExistence type="predicted"/>
<dbReference type="Pfam" id="PF02195">
    <property type="entry name" value="ParB_N"/>
    <property type="match status" value="1"/>
</dbReference>
<feature type="domain" description="ParB-like N-terminal" evidence="3">
    <location>
        <begin position="6"/>
        <end position="93"/>
    </location>
</feature>
<name>A0ABS2SV36_9BACI</name>
<organism evidence="4 5">
    <name type="scientific">Shouchella xiaoxiensis</name>
    <dbReference type="NCBI Taxonomy" id="766895"/>
    <lineage>
        <taxon>Bacteria</taxon>
        <taxon>Bacillati</taxon>
        <taxon>Bacillota</taxon>
        <taxon>Bacilli</taxon>
        <taxon>Bacillales</taxon>
        <taxon>Bacillaceae</taxon>
        <taxon>Shouchella</taxon>
    </lineage>
</organism>
<dbReference type="SMART" id="SM00470">
    <property type="entry name" value="ParB"/>
    <property type="match status" value="1"/>
</dbReference>
<keyword evidence="5" id="KW-1185">Reference proteome</keyword>
<evidence type="ECO:0000259" key="3">
    <source>
        <dbReference type="SMART" id="SM00470"/>
    </source>
</evidence>
<gene>
    <name evidence="4" type="ORF">JOC54_001600</name>
</gene>
<dbReference type="Gene3D" id="3.90.1530.10">
    <property type="entry name" value="Conserved hypothetical protein from pyrococcus furiosus pfu- 392566-001, ParB domain"/>
    <property type="match status" value="1"/>
</dbReference>
<feature type="region of interest" description="Disordered" evidence="2">
    <location>
        <begin position="135"/>
        <end position="161"/>
    </location>
</feature>
<evidence type="ECO:0000313" key="4">
    <source>
        <dbReference type="EMBL" id="MBM7838344.1"/>
    </source>
</evidence>
<dbReference type="PANTHER" id="PTHR33375:SF1">
    <property type="entry name" value="CHROMOSOME-PARTITIONING PROTEIN PARB-RELATED"/>
    <property type="match status" value="1"/>
</dbReference>
<dbReference type="Proteomes" id="UP001179280">
    <property type="component" value="Unassembled WGS sequence"/>
</dbReference>
<dbReference type="RefSeq" id="WP_204465518.1">
    <property type="nucleotide sequence ID" value="NZ_JAFBCV010000004.1"/>
</dbReference>
<reference evidence="4" key="1">
    <citation type="submission" date="2021-01" db="EMBL/GenBank/DDBJ databases">
        <title>Genomic Encyclopedia of Type Strains, Phase IV (KMG-IV): sequencing the most valuable type-strain genomes for metagenomic binning, comparative biology and taxonomic classification.</title>
        <authorList>
            <person name="Goeker M."/>
        </authorList>
    </citation>
    <scope>NUCLEOTIDE SEQUENCE</scope>
    <source>
        <strain evidence="4">DSM 21943</strain>
    </source>
</reference>
<evidence type="ECO:0000256" key="1">
    <source>
        <dbReference type="ARBA" id="ARBA00023125"/>
    </source>
</evidence>
<evidence type="ECO:0000313" key="5">
    <source>
        <dbReference type="Proteomes" id="UP001179280"/>
    </source>
</evidence>
<dbReference type="InterPro" id="IPR036086">
    <property type="entry name" value="ParB/Sulfiredoxin_sf"/>
</dbReference>
<feature type="compositionally biased region" description="Basic and acidic residues" evidence="2">
    <location>
        <begin position="135"/>
        <end position="157"/>
    </location>
</feature>
<dbReference type="PANTHER" id="PTHR33375">
    <property type="entry name" value="CHROMOSOME-PARTITIONING PROTEIN PARB-RELATED"/>
    <property type="match status" value="1"/>
</dbReference>
<evidence type="ECO:0000256" key="2">
    <source>
        <dbReference type="SAM" id="MobiDB-lite"/>
    </source>
</evidence>
<feature type="region of interest" description="Disordered" evidence="2">
    <location>
        <begin position="227"/>
        <end position="246"/>
    </location>
</feature>
<dbReference type="Pfam" id="PF13384">
    <property type="entry name" value="HTH_23"/>
    <property type="match status" value="1"/>
</dbReference>